<dbReference type="Gene3D" id="3.30.1150.10">
    <property type="match status" value="1"/>
</dbReference>
<dbReference type="HOGENOM" id="CLU_013798_1_1_10"/>
<dbReference type="eggNOG" id="COG0810">
    <property type="taxonomic scope" value="Bacteria"/>
</dbReference>
<comment type="subcellular location">
    <subcellularLocation>
        <location evidence="1">Cell inner membrane</location>
        <topology evidence="1">Single-pass membrane protein</topology>
        <orientation evidence="1">Periplasmic side</orientation>
    </subcellularLocation>
</comment>
<dbReference type="GO" id="GO:0031992">
    <property type="term" value="F:energy transducer activity"/>
    <property type="evidence" value="ECO:0007669"/>
    <property type="project" value="TreeGrafter"/>
</dbReference>
<dbReference type="InterPro" id="IPR037682">
    <property type="entry name" value="TonB_C"/>
</dbReference>
<feature type="transmembrane region" description="Helical" evidence="10">
    <location>
        <begin position="37"/>
        <end position="55"/>
    </location>
</feature>
<dbReference type="GO" id="GO:0015031">
    <property type="term" value="P:protein transport"/>
    <property type="evidence" value="ECO:0007669"/>
    <property type="project" value="UniProtKB-KW"/>
</dbReference>
<organism evidence="12 13">
    <name type="scientific">Spirosoma linguale (strain ATCC 33905 / DSM 74 / LMG 10896 / Claus 1)</name>
    <dbReference type="NCBI Taxonomy" id="504472"/>
    <lineage>
        <taxon>Bacteria</taxon>
        <taxon>Pseudomonadati</taxon>
        <taxon>Bacteroidota</taxon>
        <taxon>Cytophagia</taxon>
        <taxon>Cytophagales</taxon>
        <taxon>Cytophagaceae</taxon>
        <taxon>Spirosoma</taxon>
    </lineage>
</organism>
<dbReference type="STRING" id="504472.Slin_6187"/>
<proteinExistence type="inferred from homology"/>
<evidence type="ECO:0000313" key="13">
    <source>
        <dbReference type="Proteomes" id="UP000002028"/>
    </source>
</evidence>
<keyword evidence="7" id="KW-0653">Protein transport</keyword>
<evidence type="ECO:0000256" key="10">
    <source>
        <dbReference type="SAM" id="Phobius"/>
    </source>
</evidence>
<dbReference type="EMBL" id="CP001769">
    <property type="protein sequence ID" value="ADB42146.1"/>
    <property type="molecule type" value="Genomic_DNA"/>
</dbReference>
<evidence type="ECO:0000313" key="12">
    <source>
        <dbReference type="EMBL" id="ADB42146.1"/>
    </source>
</evidence>
<evidence type="ECO:0000256" key="3">
    <source>
        <dbReference type="ARBA" id="ARBA00022448"/>
    </source>
</evidence>
<dbReference type="Pfam" id="PF03544">
    <property type="entry name" value="TonB_C"/>
    <property type="match status" value="1"/>
</dbReference>
<protein>
    <submittedName>
        <fullName evidence="12">TonB family protein</fullName>
    </submittedName>
</protein>
<evidence type="ECO:0000256" key="5">
    <source>
        <dbReference type="ARBA" id="ARBA00022519"/>
    </source>
</evidence>
<dbReference type="NCBIfam" id="TIGR01352">
    <property type="entry name" value="tonB_Cterm"/>
    <property type="match status" value="1"/>
</dbReference>
<accession>D2QTL4</accession>
<name>D2QTL4_SPILD</name>
<keyword evidence="5" id="KW-0997">Cell inner membrane</keyword>
<dbReference type="InterPro" id="IPR006260">
    <property type="entry name" value="TonB/TolA_C"/>
</dbReference>
<dbReference type="PANTHER" id="PTHR33446">
    <property type="entry name" value="PROTEIN TONB-RELATED"/>
    <property type="match status" value="1"/>
</dbReference>
<dbReference type="RefSeq" id="WP_012930630.1">
    <property type="nucleotide sequence ID" value="NC_013730.1"/>
</dbReference>
<dbReference type="GO" id="GO:0055085">
    <property type="term" value="P:transmembrane transport"/>
    <property type="evidence" value="ECO:0007669"/>
    <property type="project" value="InterPro"/>
</dbReference>
<evidence type="ECO:0000259" key="11">
    <source>
        <dbReference type="PROSITE" id="PS52015"/>
    </source>
</evidence>
<feature type="domain" description="TonB C-terminal" evidence="11">
    <location>
        <begin position="328"/>
        <end position="424"/>
    </location>
</feature>
<keyword evidence="9 10" id="KW-0472">Membrane</keyword>
<keyword evidence="3" id="KW-0813">Transport</keyword>
<evidence type="ECO:0000256" key="2">
    <source>
        <dbReference type="ARBA" id="ARBA00006555"/>
    </source>
</evidence>
<dbReference type="KEGG" id="sli:Slin_6187"/>
<comment type="similarity">
    <text evidence="2">Belongs to the TonB family.</text>
</comment>
<dbReference type="PANTHER" id="PTHR33446:SF2">
    <property type="entry name" value="PROTEIN TONB"/>
    <property type="match status" value="1"/>
</dbReference>
<evidence type="ECO:0000256" key="1">
    <source>
        <dbReference type="ARBA" id="ARBA00004383"/>
    </source>
</evidence>
<keyword evidence="4" id="KW-1003">Cell membrane</keyword>
<dbReference type="AlphaFoldDB" id="D2QTL4"/>
<dbReference type="SUPFAM" id="SSF74653">
    <property type="entry name" value="TolA/TonB C-terminal domain"/>
    <property type="match status" value="1"/>
</dbReference>
<sequence length="472" mass="52358">MNALPYLLTASLYLLLFYGCYALLLRRNTFFVLNRGYLLASVVLSVLLPLVELPIGTGDSLPVGTITLPTLVVGSPQPQSDTLSATQWLWLVYALGVLIMLIRMSVNLWSVFRLIKRGTAERTPTYTLVRLMNDDAPSFSFGRYLVLNRTDSSTQPEALMRHEEAHIGQRHTADVLFLEVTQAFFWFNPVLWLYKRAIQEIHEFLADQAAVRQINTPSTPGNRLSAPPTYAQQLVAYALDVPMTALTTPFVSQSTLKQRIVMLQKPQTPRRALFSYALALPLAAMLTMCTQSEQDQTALTTAEASARKTVKVDGEIFAVVEQTPEFPGGIPGLMTYLEKNLKYPEAAEKANVHGRVFVSFVVTKTGEITDVQILKGIGYGTDAEAVRVVQNMPNWTPARHNGEAVNVKYTLPINFQFEDGASFSNESAFKDIKVFLVDGKPVTAKEFTAVPAGKIARMDVDKPNKTVSITTK</sequence>
<gene>
    <name evidence="12" type="ordered locus">Slin_6187</name>
</gene>
<dbReference type="Pfam" id="PF05569">
    <property type="entry name" value="Peptidase_M56"/>
    <property type="match status" value="1"/>
</dbReference>
<evidence type="ECO:0000256" key="7">
    <source>
        <dbReference type="ARBA" id="ARBA00022927"/>
    </source>
</evidence>
<dbReference type="PROSITE" id="PS52015">
    <property type="entry name" value="TONB_CTD"/>
    <property type="match status" value="1"/>
</dbReference>
<evidence type="ECO:0000256" key="8">
    <source>
        <dbReference type="ARBA" id="ARBA00022989"/>
    </source>
</evidence>
<dbReference type="InterPro" id="IPR051045">
    <property type="entry name" value="TonB-dependent_transducer"/>
</dbReference>
<dbReference type="GO" id="GO:0098797">
    <property type="term" value="C:plasma membrane protein complex"/>
    <property type="evidence" value="ECO:0007669"/>
    <property type="project" value="TreeGrafter"/>
</dbReference>
<dbReference type="Proteomes" id="UP000002028">
    <property type="component" value="Chromosome"/>
</dbReference>
<keyword evidence="13" id="KW-1185">Reference proteome</keyword>
<reference evidence="12 13" key="1">
    <citation type="journal article" date="2010" name="Stand. Genomic Sci.">
        <title>Complete genome sequence of Spirosoma linguale type strain (1).</title>
        <authorList>
            <person name="Lail K."/>
            <person name="Sikorski J."/>
            <person name="Saunders E."/>
            <person name="Lapidus A."/>
            <person name="Glavina Del Rio T."/>
            <person name="Copeland A."/>
            <person name="Tice H."/>
            <person name="Cheng J.-F."/>
            <person name="Lucas S."/>
            <person name="Nolan M."/>
            <person name="Bruce D."/>
            <person name="Goodwin L."/>
            <person name="Pitluck S."/>
            <person name="Ivanova N."/>
            <person name="Mavromatis K."/>
            <person name="Ovchinnikova G."/>
            <person name="Pati A."/>
            <person name="Chen A."/>
            <person name="Palaniappan K."/>
            <person name="Land M."/>
            <person name="Hauser L."/>
            <person name="Chang Y.-J."/>
            <person name="Jeffries C.D."/>
            <person name="Chain P."/>
            <person name="Brettin T."/>
            <person name="Detter J.C."/>
            <person name="Schuetze A."/>
            <person name="Rohde M."/>
            <person name="Tindall B.J."/>
            <person name="Goeker M."/>
            <person name="Bristow J."/>
            <person name="Eisen J.A."/>
            <person name="Markowitz V."/>
            <person name="Hugenholtz P."/>
            <person name="Kyrpides N.C."/>
            <person name="Klenk H.-P."/>
            <person name="Chen F."/>
        </authorList>
    </citation>
    <scope>NUCLEOTIDE SEQUENCE [LARGE SCALE GENOMIC DNA]</scope>
    <source>
        <strain evidence="13">ATCC 33905 / DSM 74 / LMG 10896 / Claus 1</strain>
    </source>
</reference>
<keyword evidence="6 10" id="KW-0812">Transmembrane</keyword>
<feature type="transmembrane region" description="Helical" evidence="10">
    <location>
        <begin position="6"/>
        <end position="25"/>
    </location>
</feature>
<dbReference type="InterPro" id="IPR008756">
    <property type="entry name" value="Peptidase_M56"/>
</dbReference>
<evidence type="ECO:0000256" key="6">
    <source>
        <dbReference type="ARBA" id="ARBA00022692"/>
    </source>
</evidence>
<dbReference type="CDD" id="cd07341">
    <property type="entry name" value="M56_BlaR1_MecR1_like"/>
    <property type="match status" value="1"/>
</dbReference>
<feature type="transmembrane region" description="Helical" evidence="10">
    <location>
        <begin position="88"/>
        <end position="112"/>
    </location>
</feature>
<keyword evidence="8 10" id="KW-1133">Transmembrane helix</keyword>
<evidence type="ECO:0000256" key="9">
    <source>
        <dbReference type="ARBA" id="ARBA00023136"/>
    </source>
</evidence>
<evidence type="ECO:0000256" key="4">
    <source>
        <dbReference type="ARBA" id="ARBA00022475"/>
    </source>
</evidence>